<dbReference type="Pfam" id="PF10996">
    <property type="entry name" value="Beta-Casp"/>
    <property type="match status" value="1"/>
</dbReference>
<dbReference type="Proteomes" id="UP000316330">
    <property type="component" value="Unassembled WGS sequence"/>
</dbReference>
<dbReference type="CDD" id="cd16295">
    <property type="entry name" value="TTHA0252-CPSF-like_MBL-fold"/>
    <property type="match status" value="1"/>
</dbReference>
<name>A0A559JTB8_9BACL</name>
<comment type="function">
    <text evidence="3">Counteracts the endogenous Pycsar antiviral defense system. Phosphodiesterase that enables metal-dependent hydrolysis of host cyclic nucleotide Pycsar defense signals such as cCMP and cUMP.</text>
</comment>
<evidence type="ECO:0000313" key="7">
    <source>
        <dbReference type="EMBL" id="TVY03126.1"/>
    </source>
</evidence>
<evidence type="ECO:0000259" key="5">
    <source>
        <dbReference type="SMART" id="SM00849"/>
    </source>
</evidence>
<dbReference type="SUPFAM" id="SSF56281">
    <property type="entry name" value="Metallo-hydrolase/oxidoreductase"/>
    <property type="match status" value="1"/>
</dbReference>
<dbReference type="PANTHER" id="PTHR11203">
    <property type="entry name" value="CLEAVAGE AND POLYADENYLATION SPECIFICITY FACTOR FAMILY MEMBER"/>
    <property type="match status" value="1"/>
</dbReference>
<dbReference type="SMART" id="SM01027">
    <property type="entry name" value="Beta-Casp"/>
    <property type="match status" value="1"/>
</dbReference>
<feature type="domain" description="Metallo-beta-lactamase" evidence="5">
    <location>
        <begin position="13"/>
        <end position="213"/>
    </location>
</feature>
<dbReference type="GO" id="GO:0016787">
    <property type="term" value="F:hydrolase activity"/>
    <property type="evidence" value="ECO:0007669"/>
    <property type="project" value="UniProtKB-KW"/>
</dbReference>
<dbReference type="SMART" id="SM00849">
    <property type="entry name" value="Lactamase_B"/>
    <property type="match status" value="1"/>
</dbReference>
<gene>
    <name evidence="7" type="ORF">FPZ45_04385</name>
</gene>
<evidence type="ECO:0000313" key="8">
    <source>
        <dbReference type="Proteomes" id="UP000316330"/>
    </source>
</evidence>
<dbReference type="Gene3D" id="3.60.15.10">
    <property type="entry name" value="Ribonuclease Z/Hydroxyacylglutathione hydrolase-like"/>
    <property type="match status" value="1"/>
</dbReference>
<dbReference type="OrthoDB" id="9803916at2"/>
<keyword evidence="8" id="KW-1185">Reference proteome</keyword>
<organism evidence="7 8">
    <name type="scientific">Cohnella terricola</name>
    <dbReference type="NCBI Taxonomy" id="1289167"/>
    <lineage>
        <taxon>Bacteria</taxon>
        <taxon>Bacillati</taxon>
        <taxon>Bacillota</taxon>
        <taxon>Bacilli</taxon>
        <taxon>Bacillales</taxon>
        <taxon>Paenibacillaceae</taxon>
        <taxon>Cohnella</taxon>
    </lineage>
</organism>
<evidence type="ECO:0000256" key="1">
    <source>
        <dbReference type="ARBA" id="ARBA00022801"/>
    </source>
</evidence>
<comment type="catalytic activity">
    <reaction evidence="4">
        <text>3',5'-cyclic UMP + H2O = UMP + H(+)</text>
        <dbReference type="Rhea" id="RHEA:70575"/>
        <dbReference type="ChEBI" id="CHEBI:15377"/>
        <dbReference type="ChEBI" id="CHEBI:15378"/>
        <dbReference type="ChEBI" id="CHEBI:57865"/>
        <dbReference type="ChEBI" id="CHEBI:184387"/>
    </reaction>
    <physiologicalReaction direction="left-to-right" evidence="4">
        <dbReference type="Rhea" id="RHEA:70576"/>
    </physiologicalReaction>
</comment>
<dbReference type="Pfam" id="PF00753">
    <property type="entry name" value="Lactamase_B"/>
    <property type="match status" value="1"/>
</dbReference>
<dbReference type="RefSeq" id="WP_144698813.1">
    <property type="nucleotide sequence ID" value="NZ_VNJJ01000002.1"/>
</dbReference>
<dbReference type="PANTHER" id="PTHR11203:SF37">
    <property type="entry name" value="INTEGRATOR COMPLEX SUBUNIT 11"/>
    <property type="match status" value="1"/>
</dbReference>
<comment type="caution">
    <text evidence="7">The sequence shown here is derived from an EMBL/GenBank/DDBJ whole genome shotgun (WGS) entry which is preliminary data.</text>
</comment>
<keyword evidence="1 7" id="KW-0378">Hydrolase</keyword>
<evidence type="ECO:0000256" key="2">
    <source>
        <dbReference type="ARBA" id="ARBA00034221"/>
    </source>
</evidence>
<evidence type="ECO:0000256" key="3">
    <source>
        <dbReference type="ARBA" id="ARBA00034301"/>
    </source>
</evidence>
<proteinExistence type="predicted"/>
<dbReference type="GO" id="GO:0004521">
    <property type="term" value="F:RNA endonuclease activity"/>
    <property type="evidence" value="ECO:0007669"/>
    <property type="project" value="TreeGrafter"/>
</dbReference>
<accession>A0A559JTB8</accession>
<evidence type="ECO:0000259" key="6">
    <source>
        <dbReference type="SMART" id="SM01027"/>
    </source>
</evidence>
<dbReference type="AlphaFoldDB" id="A0A559JTB8"/>
<dbReference type="InterPro" id="IPR001279">
    <property type="entry name" value="Metallo-B-lactamas"/>
</dbReference>
<sequence>MKLEIWGGAGEHGRSCYVISGDKHRIMFDCGAKKEGQGHYPLIKAEEIPRLTAVFLSHAHEDHSMALPLLYRLGYKGDIWATRATAEQVEIYFASWSKYVAQRGGELPYGQADIALLRFRFIEDEAPPGEWCEPVEGIKLAWGRSGHLAGAVWFRVELEGRRLFFSGDYSRESQLLMADPPDLGQLGNTESYIADLAIVDNAYGLEEEAQPAKLEQLRQTGEAVFKAGGHLMLPLPVFGRSQDLLIWAHEQLPEFTILAENDIWQGLKRMLSQPQWLIPDALERIKRVVEGNRRVKIPEDDQERLQLLQGGTPCLILTGDGTMESSRSRWYYERLSRSSENAIVLTGHASRDSLAKQLLEAKQISPASAVRYIVYKVHQGLADVRYMLDRAPSRRTLLVHAPKAVTDRVVERLLAEGRTGLHSLQPGVELVIY</sequence>
<reference evidence="7 8" key="1">
    <citation type="submission" date="2019-07" db="EMBL/GenBank/DDBJ databases">
        <authorList>
            <person name="Kim J."/>
        </authorList>
    </citation>
    <scope>NUCLEOTIDE SEQUENCE [LARGE SCALE GENOMIC DNA]</scope>
    <source>
        <strain evidence="7 8">G13</strain>
    </source>
</reference>
<dbReference type="Gene3D" id="3.40.50.10890">
    <property type="match status" value="1"/>
</dbReference>
<protein>
    <submittedName>
        <fullName evidence="7">MBL fold metallo-hydrolase</fullName>
    </submittedName>
</protein>
<dbReference type="InterPro" id="IPR050698">
    <property type="entry name" value="MBL"/>
</dbReference>
<evidence type="ECO:0000256" key="4">
    <source>
        <dbReference type="ARBA" id="ARBA00048505"/>
    </source>
</evidence>
<comment type="catalytic activity">
    <reaction evidence="2">
        <text>3',5'-cyclic CMP + H2O = CMP + H(+)</text>
        <dbReference type="Rhea" id="RHEA:72675"/>
        <dbReference type="ChEBI" id="CHEBI:15377"/>
        <dbReference type="ChEBI" id="CHEBI:15378"/>
        <dbReference type="ChEBI" id="CHEBI:58003"/>
        <dbReference type="ChEBI" id="CHEBI:60377"/>
    </reaction>
    <physiologicalReaction direction="left-to-right" evidence="2">
        <dbReference type="Rhea" id="RHEA:72676"/>
    </physiologicalReaction>
</comment>
<dbReference type="InterPro" id="IPR022712">
    <property type="entry name" value="Beta_Casp"/>
</dbReference>
<dbReference type="InterPro" id="IPR036866">
    <property type="entry name" value="RibonucZ/Hydroxyglut_hydro"/>
</dbReference>
<dbReference type="EMBL" id="VNJJ01000002">
    <property type="protein sequence ID" value="TVY03126.1"/>
    <property type="molecule type" value="Genomic_DNA"/>
</dbReference>
<feature type="domain" description="Beta-Casp" evidence="6">
    <location>
        <begin position="241"/>
        <end position="358"/>
    </location>
</feature>